<feature type="region of interest" description="Disordered" evidence="1">
    <location>
        <begin position="93"/>
        <end position="277"/>
    </location>
</feature>
<evidence type="ECO:0000313" key="3">
    <source>
        <dbReference type="Proteomes" id="UP000005237"/>
    </source>
</evidence>
<reference evidence="3" key="1">
    <citation type="submission" date="2010-08" db="EMBL/GenBank/DDBJ databases">
        <authorList>
            <consortium name="Caenorhabditis japonica Sequencing Consortium"/>
            <person name="Wilson R.K."/>
        </authorList>
    </citation>
    <scope>NUCLEOTIDE SEQUENCE [LARGE SCALE GENOMIC DNA]</scope>
    <source>
        <strain evidence="3">DF5081</strain>
    </source>
</reference>
<accession>A0A8R1DML5</accession>
<protein>
    <submittedName>
        <fullName evidence="2">Uncharacterized protein</fullName>
    </submittedName>
</protein>
<proteinExistence type="predicted"/>
<evidence type="ECO:0000256" key="1">
    <source>
        <dbReference type="SAM" id="MobiDB-lite"/>
    </source>
</evidence>
<evidence type="ECO:0000313" key="2">
    <source>
        <dbReference type="EnsemblMetazoa" id="CJA07012b.1"/>
    </source>
</evidence>
<keyword evidence="3" id="KW-1185">Reference proteome</keyword>
<feature type="compositionally biased region" description="Polar residues" evidence="1">
    <location>
        <begin position="187"/>
        <end position="198"/>
    </location>
</feature>
<reference evidence="2" key="2">
    <citation type="submission" date="2022-06" db="UniProtKB">
        <authorList>
            <consortium name="EnsemblMetazoa"/>
        </authorList>
    </citation>
    <scope>IDENTIFICATION</scope>
    <source>
        <strain evidence="2">DF5081</strain>
    </source>
</reference>
<dbReference type="EnsemblMetazoa" id="CJA07012b.1">
    <property type="protein sequence ID" value="CJA07012b.1"/>
    <property type="gene ID" value="WBGene00126216"/>
</dbReference>
<name>A0A8R1DML5_CAEJA</name>
<dbReference type="AlphaFoldDB" id="A0A8R1DML5"/>
<dbReference type="Proteomes" id="UP000005237">
    <property type="component" value="Unassembled WGS sequence"/>
</dbReference>
<sequence length="342" mass="38047">MGVASITSFCGYCNALSVVFQVLADIWYDGYDSVTRCHVYNHKEFGLIIDNYHLIENPKQGDLYEAWIACVSTEIPGCRWALSGNQKTPLLLKSETSLPASKGDNPRDDRSRSQFSSPHRPSRAGNNGAFRRRSSSSSASRGRSTDEEEDHYENGRRNEPPRNQSSRGIEADGNDRSDEPRRRNMTRNDSPFSRGQSTDSEREVKGIHGQVPVSSHPIRDDSPASRGESPNADDLFSRDGFSESETEDVVPARRRAAETNLDDESDSSVFTSPKGELPHVERLLNDFHFGSGENATTSRDSDELQLPGVTVENKKVHKSQLKIIKQLDEEAPDFGAVIEQTS</sequence>
<feature type="compositionally biased region" description="Basic and acidic residues" evidence="1">
    <location>
        <begin position="169"/>
        <end position="182"/>
    </location>
</feature>
<organism evidence="2 3">
    <name type="scientific">Caenorhabditis japonica</name>
    <dbReference type="NCBI Taxonomy" id="281687"/>
    <lineage>
        <taxon>Eukaryota</taxon>
        <taxon>Metazoa</taxon>
        <taxon>Ecdysozoa</taxon>
        <taxon>Nematoda</taxon>
        <taxon>Chromadorea</taxon>
        <taxon>Rhabditida</taxon>
        <taxon>Rhabditina</taxon>
        <taxon>Rhabditomorpha</taxon>
        <taxon>Rhabditoidea</taxon>
        <taxon>Rhabditidae</taxon>
        <taxon>Peloderinae</taxon>
        <taxon>Caenorhabditis</taxon>
    </lineage>
</organism>